<dbReference type="OrthoDB" id="2097653at2759"/>
<name>A0A0F8BRC5_CERFI</name>
<evidence type="ECO:0000313" key="3">
    <source>
        <dbReference type="Proteomes" id="UP000034841"/>
    </source>
</evidence>
<dbReference type="EMBL" id="LBBL01000122">
    <property type="protein sequence ID" value="KKF95098.1"/>
    <property type="molecule type" value="Genomic_DNA"/>
</dbReference>
<proteinExistence type="predicted"/>
<feature type="signal peptide" evidence="1">
    <location>
        <begin position="1"/>
        <end position="20"/>
    </location>
</feature>
<reference evidence="2 3" key="1">
    <citation type="submission" date="2015-04" db="EMBL/GenBank/DDBJ databases">
        <title>Genome sequence of Ceratocystis platani, a major pathogen of plane trees.</title>
        <authorList>
            <person name="Belbahri L."/>
        </authorList>
    </citation>
    <scope>NUCLEOTIDE SEQUENCE [LARGE SCALE GENOMIC DNA]</scope>
    <source>
        <strain evidence="2 3">CFO</strain>
    </source>
</reference>
<gene>
    <name evidence="2" type="ORF">CFO_g2578</name>
</gene>
<dbReference type="Proteomes" id="UP000034841">
    <property type="component" value="Unassembled WGS sequence"/>
</dbReference>
<dbReference type="AlphaFoldDB" id="A0A0F8BRC5"/>
<evidence type="ECO:0000313" key="2">
    <source>
        <dbReference type="EMBL" id="KKF95098.1"/>
    </source>
</evidence>
<protein>
    <recommendedName>
        <fullName evidence="4">AA1-like domain-containing protein</fullName>
    </recommendedName>
</protein>
<keyword evidence="3" id="KW-1185">Reference proteome</keyword>
<organism evidence="2 3">
    <name type="scientific">Ceratocystis fimbriata f. sp. platani</name>
    <dbReference type="NCBI Taxonomy" id="88771"/>
    <lineage>
        <taxon>Eukaryota</taxon>
        <taxon>Fungi</taxon>
        <taxon>Dikarya</taxon>
        <taxon>Ascomycota</taxon>
        <taxon>Pezizomycotina</taxon>
        <taxon>Sordariomycetes</taxon>
        <taxon>Hypocreomycetidae</taxon>
        <taxon>Microascales</taxon>
        <taxon>Ceratocystidaceae</taxon>
        <taxon>Ceratocystis</taxon>
    </lineage>
</organism>
<evidence type="ECO:0000256" key="1">
    <source>
        <dbReference type="SAM" id="SignalP"/>
    </source>
</evidence>
<keyword evidence="1" id="KW-0732">Signal</keyword>
<feature type="chain" id="PRO_5002527816" description="AA1-like domain-containing protein" evidence="1">
    <location>
        <begin position="21"/>
        <end position="158"/>
    </location>
</feature>
<comment type="caution">
    <text evidence="2">The sequence shown here is derived from an EMBL/GenBank/DDBJ whole genome shotgun (WGS) entry which is preliminary data.</text>
</comment>
<accession>A0A0F8BRC5</accession>
<evidence type="ECO:0008006" key="4">
    <source>
        <dbReference type="Google" id="ProtNLM"/>
    </source>
</evidence>
<sequence>MVSFTTVLVAALAAFEGVAAGPIDYRQWPRFTVPQVHFEILSLRHSTSLNRKALVEATCLDRNAHIVFHDENAAEMAICDNFQSGDRCDGTIALTKGEKLSARFHVKAETPGATITMTRLGWEQCVRAAREVCPTGSLTAICYGGASKGNISFRLDTN</sequence>